<keyword evidence="1" id="KW-1133">Transmembrane helix</keyword>
<keyword evidence="1" id="KW-0812">Transmembrane</keyword>
<dbReference type="Proteomes" id="UP000647172">
    <property type="component" value="Unassembled WGS sequence"/>
</dbReference>
<evidence type="ECO:0000259" key="2">
    <source>
        <dbReference type="Pfam" id="PF09990"/>
    </source>
</evidence>
<dbReference type="EMBL" id="BOMQ01000046">
    <property type="protein sequence ID" value="GIE50234.1"/>
    <property type="molecule type" value="Genomic_DNA"/>
</dbReference>
<evidence type="ECO:0000256" key="1">
    <source>
        <dbReference type="SAM" id="Phobius"/>
    </source>
</evidence>
<name>A0A919JFU0_9ACTN</name>
<feature type="transmembrane region" description="Helical" evidence="1">
    <location>
        <begin position="12"/>
        <end position="35"/>
    </location>
</feature>
<proteinExistence type="predicted"/>
<evidence type="ECO:0000313" key="4">
    <source>
        <dbReference type="Proteomes" id="UP000647172"/>
    </source>
</evidence>
<feature type="transmembrane region" description="Helical" evidence="1">
    <location>
        <begin position="42"/>
        <end position="61"/>
    </location>
</feature>
<evidence type="ECO:0000313" key="3">
    <source>
        <dbReference type="EMBL" id="GIE50234.1"/>
    </source>
</evidence>
<keyword evidence="4" id="KW-1185">Reference proteome</keyword>
<gene>
    <name evidence="3" type="ORF">Ani05nite_37680</name>
</gene>
<feature type="transmembrane region" description="Helical" evidence="1">
    <location>
        <begin position="125"/>
        <end position="144"/>
    </location>
</feature>
<organism evidence="3 4">
    <name type="scientific">Actinoplanes nipponensis</name>
    <dbReference type="NCBI Taxonomy" id="135950"/>
    <lineage>
        <taxon>Bacteria</taxon>
        <taxon>Bacillati</taxon>
        <taxon>Actinomycetota</taxon>
        <taxon>Actinomycetes</taxon>
        <taxon>Micromonosporales</taxon>
        <taxon>Micromonosporaceae</taxon>
        <taxon>Actinoplanes</taxon>
    </lineage>
</organism>
<feature type="domain" description="DUF2231" evidence="2">
    <location>
        <begin position="7"/>
        <end position="157"/>
    </location>
</feature>
<keyword evidence="1" id="KW-0472">Membrane</keyword>
<dbReference type="InterPro" id="IPR019251">
    <property type="entry name" value="DUF2231_TM"/>
</dbReference>
<feature type="transmembrane region" description="Helical" evidence="1">
    <location>
        <begin position="95"/>
        <end position="113"/>
    </location>
</feature>
<sequence length="159" mass="16717">MFDQINGLPVHALVIHAAVVFVPLLALAAIGYALVPRWRAKIGWAAVLLSVGAPLTAWVATESGEELRERLVASGLKGAPLEAIDDHMGFGTLTLYYSLGLGVVTLVMVFLTLRRSERPLPRAASIGLSVIMVALAAVSGYYVFRTGDSGAQAVWGSGG</sequence>
<reference evidence="3" key="1">
    <citation type="submission" date="2021-01" db="EMBL/GenBank/DDBJ databases">
        <title>Whole genome shotgun sequence of Actinoplanes nipponensis NBRC 14063.</title>
        <authorList>
            <person name="Komaki H."/>
            <person name="Tamura T."/>
        </authorList>
    </citation>
    <scope>NUCLEOTIDE SEQUENCE</scope>
    <source>
        <strain evidence="3">NBRC 14063</strain>
    </source>
</reference>
<accession>A0A919JFU0</accession>
<dbReference type="RefSeq" id="WP_203770036.1">
    <property type="nucleotide sequence ID" value="NZ_BAAAYJ010000007.1"/>
</dbReference>
<dbReference type="AlphaFoldDB" id="A0A919JFU0"/>
<dbReference type="Pfam" id="PF09990">
    <property type="entry name" value="DUF2231"/>
    <property type="match status" value="1"/>
</dbReference>
<comment type="caution">
    <text evidence="3">The sequence shown here is derived from an EMBL/GenBank/DDBJ whole genome shotgun (WGS) entry which is preliminary data.</text>
</comment>
<protein>
    <recommendedName>
        <fullName evidence="2">DUF2231 domain-containing protein</fullName>
    </recommendedName>
</protein>